<dbReference type="STRING" id="1120989.SAMN02745227_02128"/>
<proteinExistence type="inferred from homology"/>
<dbReference type="EMBL" id="FRAI01000039">
    <property type="protein sequence ID" value="SHK37007.1"/>
    <property type="molecule type" value="Genomic_DNA"/>
</dbReference>
<dbReference type="PRINTS" id="PR00111">
    <property type="entry name" value="ABHYDROLASE"/>
</dbReference>
<dbReference type="InterPro" id="IPR051044">
    <property type="entry name" value="MAG_DAG_Lipase"/>
</dbReference>
<protein>
    <recommendedName>
        <fullName evidence="4">Monoacylglycerol lipase</fullName>
        <ecNumber evidence="3">3.1.1.23</ecNumber>
    </recommendedName>
</protein>
<gene>
    <name evidence="6" type="ORF">SAMN02745227_02128</name>
</gene>
<comment type="similarity">
    <text evidence="2">Belongs to the AB hydrolase superfamily.</text>
</comment>
<dbReference type="GO" id="GO:0047372">
    <property type="term" value="F:monoacylglycerol lipase activity"/>
    <property type="evidence" value="ECO:0007669"/>
    <property type="project" value="UniProtKB-EC"/>
</dbReference>
<feature type="domain" description="Serine aminopeptidase S33" evidence="5">
    <location>
        <begin position="24"/>
        <end position="257"/>
    </location>
</feature>
<dbReference type="Gene3D" id="3.40.50.1820">
    <property type="entry name" value="alpha/beta hydrolase"/>
    <property type="match status" value="1"/>
</dbReference>
<dbReference type="AlphaFoldDB" id="A0A1M6RXI7"/>
<dbReference type="OrthoDB" id="9806902at2"/>
<dbReference type="EC" id="3.1.1.23" evidence="3"/>
<comment type="catalytic activity">
    <reaction evidence="1">
        <text>Hydrolyzes glycerol monoesters of long-chain fatty acids.</text>
        <dbReference type="EC" id="3.1.1.23"/>
    </reaction>
</comment>
<dbReference type="RefSeq" id="WP_072908631.1">
    <property type="nucleotide sequence ID" value="NZ_FRAI01000039.1"/>
</dbReference>
<evidence type="ECO:0000256" key="3">
    <source>
        <dbReference type="ARBA" id="ARBA00013254"/>
    </source>
</evidence>
<reference evidence="7" key="1">
    <citation type="submission" date="2016-11" db="EMBL/GenBank/DDBJ databases">
        <authorList>
            <person name="Varghese N."/>
            <person name="Submissions S."/>
        </authorList>
    </citation>
    <scope>NUCLEOTIDE SEQUENCE [LARGE SCALE GENOMIC DNA]</scope>
    <source>
        <strain evidence="7">DSM 14826</strain>
    </source>
</reference>
<evidence type="ECO:0000256" key="2">
    <source>
        <dbReference type="ARBA" id="ARBA00008645"/>
    </source>
</evidence>
<dbReference type="FunFam" id="3.40.50.1820:FF:000117">
    <property type="entry name" value="Monoglyceride lipase, putative"/>
    <property type="match status" value="1"/>
</dbReference>
<evidence type="ECO:0000259" key="5">
    <source>
        <dbReference type="Pfam" id="PF12146"/>
    </source>
</evidence>
<dbReference type="InterPro" id="IPR000073">
    <property type="entry name" value="AB_hydrolase_1"/>
</dbReference>
<dbReference type="InterPro" id="IPR029058">
    <property type="entry name" value="AB_hydrolase_fold"/>
</dbReference>
<evidence type="ECO:0000256" key="1">
    <source>
        <dbReference type="ARBA" id="ARBA00001613"/>
    </source>
</evidence>
<evidence type="ECO:0000313" key="6">
    <source>
        <dbReference type="EMBL" id="SHK37007.1"/>
    </source>
</evidence>
<evidence type="ECO:0000256" key="4">
    <source>
        <dbReference type="ARBA" id="ARBA00071261"/>
    </source>
</evidence>
<dbReference type="PANTHER" id="PTHR11614">
    <property type="entry name" value="PHOSPHOLIPASE-RELATED"/>
    <property type="match status" value="1"/>
</dbReference>
<dbReference type="SUPFAM" id="SSF53474">
    <property type="entry name" value="alpha/beta-Hydrolases"/>
    <property type="match status" value="1"/>
</dbReference>
<keyword evidence="7" id="KW-1185">Reference proteome</keyword>
<sequence>MNWEEKSINLGGDIIICGKGIPEKPKAIVVIVHGFAEHMGRYRETIEFLQQKGYGVYAFDHLGHGKSGKIKGHIDDFFQLVDSVYKVVEGAKKEYPQLPIFVFGHSMGGLVSAAFGIKYPNIINGQILSAPALGVESKFIERLMLKVMRCFFPKKYLPNKVGGKISKDQVVVEKYLNDQLVLKEATLNFYYEVFIKGVDYVKVNRKKYRYPLLLLHGRDDKIIDYRLSEEFFKGCNSEDKEIKIYDGLYHELLNEPEKAEVLEDIYIWLEKRI</sequence>
<name>A0A1M6RXI7_9FIRM</name>
<accession>A0A1M6RXI7</accession>
<dbReference type="Proteomes" id="UP000243547">
    <property type="component" value="Unassembled WGS sequence"/>
</dbReference>
<dbReference type="InterPro" id="IPR022742">
    <property type="entry name" value="Hydrolase_4"/>
</dbReference>
<organism evidence="6 7">
    <name type="scientific">Anaerobranca californiensis DSM 14826</name>
    <dbReference type="NCBI Taxonomy" id="1120989"/>
    <lineage>
        <taxon>Bacteria</taxon>
        <taxon>Bacillati</taxon>
        <taxon>Bacillota</taxon>
        <taxon>Clostridia</taxon>
        <taxon>Eubacteriales</taxon>
        <taxon>Proteinivoracaceae</taxon>
        <taxon>Anaerobranca</taxon>
    </lineage>
</organism>
<dbReference type="Pfam" id="PF12146">
    <property type="entry name" value="Hydrolase_4"/>
    <property type="match status" value="1"/>
</dbReference>
<evidence type="ECO:0000313" key="7">
    <source>
        <dbReference type="Proteomes" id="UP000243547"/>
    </source>
</evidence>